<accession>A0AAV6PHU1</accession>
<reference evidence="2 3" key="1">
    <citation type="journal article" date="2021" name="Sci. Rep.">
        <title>Chromosome anchoring in Senegalese sole (Solea senegalensis) reveals sex-associated markers and genome rearrangements in flatfish.</title>
        <authorList>
            <person name="Guerrero-Cozar I."/>
            <person name="Gomez-Garrido J."/>
            <person name="Berbel C."/>
            <person name="Martinez-Blanch J.F."/>
            <person name="Alioto T."/>
            <person name="Claros M.G."/>
            <person name="Gagnaire P.A."/>
            <person name="Manchado M."/>
        </authorList>
    </citation>
    <scope>NUCLEOTIDE SEQUENCE [LARGE SCALE GENOMIC DNA]</scope>
    <source>
        <strain evidence="2">Sse05_10M</strain>
    </source>
</reference>
<feature type="region of interest" description="Disordered" evidence="1">
    <location>
        <begin position="64"/>
        <end position="135"/>
    </location>
</feature>
<evidence type="ECO:0000313" key="2">
    <source>
        <dbReference type="EMBL" id="KAG7464223.1"/>
    </source>
</evidence>
<feature type="compositionally biased region" description="Basic and acidic residues" evidence="1">
    <location>
        <begin position="82"/>
        <end position="135"/>
    </location>
</feature>
<dbReference type="Proteomes" id="UP000693946">
    <property type="component" value="Unassembled WGS sequence"/>
</dbReference>
<comment type="caution">
    <text evidence="2">The sequence shown here is derived from an EMBL/GenBank/DDBJ whole genome shotgun (WGS) entry which is preliminary data.</text>
</comment>
<dbReference type="EMBL" id="JAGKHQ010000831">
    <property type="protein sequence ID" value="KAG7464223.1"/>
    <property type="molecule type" value="Genomic_DNA"/>
</dbReference>
<name>A0AAV6PHU1_SOLSE</name>
<protein>
    <submittedName>
        <fullName evidence="2">Uncharacterized protein</fullName>
    </submittedName>
</protein>
<feature type="compositionally biased region" description="Polar residues" evidence="1">
    <location>
        <begin position="64"/>
        <end position="80"/>
    </location>
</feature>
<organism evidence="2 3">
    <name type="scientific">Solea senegalensis</name>
    <name type="common">Senegalese sole</name>
    <dbReference type="NCBI Taxonomy" id="28829"/>
    <lineage>
        <taxon>Eukaryota</taxon>
        <taxon>Metazoa</taxon>
        <taxon>Chordata</taxon>
        <taxon>Craniata</taxon>
        <taxon>Vertebrata</taxon>
        <taxon>Euteleostomi</taxon>
        <taxon>Actinopterygii</taxon>
        <taxon>Neopterygii</taxon>
        <taxon>Teleostei</taxon>
        <taxon>Neoteleostei</taxon>
        <taxon>Acanthomorphata</taxon>
        <taxon>Carangaria</taxon>
        <taxon>Pleuronectiformes</taxon>
        <taxon>Pleuronectoidei</taxon>
        <taxon>Soleidae</taxon>
        <taxon>Solea</taxon>
    </lineage>
</organism>
<keyword evidence="3" id="KW-1185">Reference proteome</keyword>
<sequence>MRRRRTPRSRPSMRHSSSDRTSLLTWISDCNDAKASVLTWISDWNDANVSVLTWISDCNGAKSLSQRNKSVNNPETQTPAEKNVKFEERRESRRARRNECVCEVRVRRRGEGEEGVKEDSERQRTEKRGNKEREI</sequence>
<evidence type="ECO:0000256" key="1">
    <source>
        <dbReference type="SAM" id="MobiDB-lite"/>
    </source>
</evidence>
<dbReference type="AlphaFoldDB" id="A0AAV6PHU1"/>
<evidence type="ECO:0000313" key="3">
    <source>
        <dbReference type="Proteomes" id="UP000693946"/>
    </source>
</evidence>
<gene>
    <name evidence="2" type="ORF">JOB18_009559</name>
</gene>
<proteinExistence type="predicted"/>